<gene>
    <name evidence="3" type="ORF">DF017_36410</name>
</gene>
<comment type="caution">
    <text evidence="3">The sequence shown here is derived from an EMBL/GenBank/DDBJ whole genome shotgun (WGS) entry which is preliminary data.</text>
</comment>
<protein>
    <recommendedName>
        <fullName evidence="2">Putative adhesin Stv domain-containing protein</fullName>
    </recommendedName>
</protein>
<feature type="domain" description="Putative adhesin Stv" evidence="2">
    <location>
        <begin position="2071"/>
        <end position="2281"/>
    </location>
</feature>
<dbReference type="Proteomes" id="UP000281098">
    <property type="component" value="Unassembled WGS sequence"/>
</dbReference>
<dbReference type="InterPro" id="IPR049002">
    <property type="entry name" value="Stv"/>
</dbReference>
<evidence type="ECO:0000256" key="1">
    <source>
        <dbReference type="SAM" id="MobiDB-lite"/>
    </source>
</evidence>
<evidence type="ECO:0000313" key="3">
    <source>
        <dbReference type="EMBL" id="RQY78048.1"/>
    </source>
</evidence>
<feature type="region of interest" description="Disordered" evidence="1">
    <location>
        <begin position="585"/>
        <end position="604"/>
    </location>
</feature>
<proteinExistence type="predicted"/>
<keyword evidence="4" id="KW-1185">Reference proteome</keyword>
<dbReference type="Pfam" id="PF21527">
    <property type="entry name" value="Stv"/>
    <property type="match status" value="1"/>
</dbReference>
<name>A0ABX9YEB8_9BURK</name>
<sequence length="2325" mass="257866">MSRLLNGWVKRVAWATVFRCAEKILSEERTPAQREAVSALMHDVPSLVARLSGRTSSLEQRREALRKLLPILEQVAPAASQPIIALVQGGLRVLDYAGDTAGRLASAPVGTARLTQVLDELEALVDQPTITAYLGSRGTNLRWMITTSRQWLRAIEDIRLMGMEQDRTFEVYLSKLWGTEAAQSLAHALVPWLDSARMMHAAMSDWGAWAESMMQAYDREQTSWGKLKWLLEVLSDKRARRQVDVWSRESAASLRISTLDQLPVLLDLMRRFESFPAAGGWAVQGKWALDVIQILPELSGMSQGLEGMLGVDEATWGALVETLVTLTDPHASWTDAAYAGLKGFAVSQYRAPGSMLGVLAQLPPLAGYMPYARGAVEWGPRLWAISREYYRDFGQATDWADVGRRLSTLMHKHFADAPYVADVLVVLNRAAQRDWKNALIEIIRVAAEASPQLRAIYDTYLKIGIVWKVVQAIRQANGAEANTKLLQITDTLREINTAYGHPYVAQMIDVIPLLPVLQDVRRQMGSAPGDSWFEWADHLIDVLASHPNESFAALRSQLGQQVERRLLDSLFGLWDRLGDQSLLPAAEGRPTISSNEPSGRTARQEATFESFMDMGEVPDVTSEGPSLTSSDVADSSIALPVLELRDFTVVEGIGEDDADERSAPVASWNLAPLAWGGGAALAGLSAVYATYRLFQARGGDDKYEDIPLDSAVSSSINQDAPPLIRDNRREQRDRSSLPWLLLLSASVIGAAGMGTMAYRSASTRTDSAEGVLSELDAQVNVGAKSRAIREVQPLQTVYPLVGASLRAAFDRPLEEMLRRAQRSDDHTGSTPPWSAASRIPIVAKRSTADEQAQPIRREYTLADIALGFPDEELRPRNLDTEIEWPADFPQALRQRIPRSSPVLYQQLIEWGKQRPLSNGATRTFAIKIVHSLLHQRLLQIGGKHTQWQTAIQRLIAGQARPAQVRLNNTLKATEFAIPLDESGQWLVIDIRGGQPFVIQNKALSTDTTETPRTLVEQPDLYAKNSEHQTTLPPEERIMPLKQLAVTMLSPLLQTTRYHWDAQLDAITQYLGNRRDENPTQNNDVVAGALSVQIDEDERSRFLRKQVHSIVMSKKSGRPKNVGFNSTQTRIFYADWLKHLAHVMPGDATDETAKKYVAVLGRYGSQVQLKVDLERSIETLRVRRRQGKILARALPVGQARVEAMRQYLAAANLSINLIDDTTMLALANRVLNPDDVFYDETLAARLIQLTAINYYVSHKASDLDRSNDESSESDLVQAIVDELYVEHKGSIFKISHILDLWGKAFSDRYGDRKRVGPQFKSRNSFPDRDLAAYYEQFNEYKKRYLIKDVAFYAQQQATAAGINQLDLEGMVKNIIRADIVLYSKGKTRGIDKGTGKPGVAQRTAPSPLYVIQAKSGHFYAASVLSGFISVAPVDNLLLHPHRLINGNIQLEDEVSLEDLAELLWPKELWAVGTAAKTPMGTPLEQLQRESGAQFVKGSMVLSQVNIESGRERLISLLERLQRTAFDDYIDAYRAGQLDKSPFEKFLSLIPFKDVITREWHDPEYTATVADVAFDVLDLALTLISIVYPVAQLSNQAIKALSKAARLAKLKNLQGTALRVALVEAVRPFMVSAGKIVARETSSFLIPGVGPALALKGGVASLRRAVQSGSSDGITVPPRMKEMPLFAWMKERQTNEVSGEKYQTLRNVYRLSVKNAPIAEGSNRGQRPFDVGYRDYQSTSISGIDDAMSSQALMQRFVQPNPDLNLEQLGALSRHIEVAQIRENLDVIKTSVRKLGAIVQKGAQRVLLAPQYEILAGVNATGLGRCLPLAHVMAYALSRGKSGALINYLTDSSRGSKAFPSLGAWLGYLHGTLPATPLLGKKDIVQVANELDALNESAYWVLETPNHAILVGKSVRSGVQTFHFYDPNIGLLDYAYADDFKMAMQKSIGKKNLQTAYQIDQDGKFQVKEINLEKIGGSRLENSANARTVQQWVDSISPFSESDAALAASRVKTIEVKTQPLQLSTSNRLLNQYEIISEGGRGRKTVVEVPLGEKFRIYTALDDTPADDLDIDVHGGFIDDRLVKLPVGTEIEVMGPHGTTLQDMGIDKVLTRKYTPYATVTSDKIKFWGVGNESILDPNGGNNKYILKKLSEQAQAPKTLDEKKMAAAGTLEKGHFRDYLMGRFQDTPSAADEAPETVSDIARAIDANRKSDIVKAKRDVLVATSRAYLSRMPTGMDPNAKLAWLQEEYKHKAKKLPRISDLLKQLEYAGVRYKRIRFVACREDAMNLEVRGGDLVPKAAPPHIEPELRARNDVLPEVVQWGEATSE</sequence>
<evidence type="ECO:0000259" key="2">
    <source>
        <dbReference type="Pfam" id="PF21527"/>
    </source>
</evidence>
<dbReference type="RefSeq" id="WP_124492085.1">
    <property type="nucleotide sequence ID" value="NZ_QTOI01000107.1"/>
</dbReference>
<organism evidence="3 4">
    <name type="scientific">Burkholderia stagnalis</name>
    <dbReference type="NCBI Taxonomy" id="1503054"/>
    <lineage>
        <taxon>Bacteria</taxon>
        <taxon>Pseudomonadati</taxon>
        <taxon>Pseudomonadota</taxon>
        <taxon>Betaproteobacteria</taxon>
        <taxon>Burkholderiales</taxon>
        <taxon>Burkholderiaceae</taxon>
        <taxon>Burkholderia</taxon>
        <taxon>Burkholderia cepacia complex</taxon>
    </lineage>
</organism>
<dbReference type="CDD" id="cd20495">
    <property type="entry name" value="C58_PaToxP-like"/>
    <property type="match status" value="1"/>
</dbReference>
<evidence type="ECO:0000313" key="4">
    <source>
        <dbReference type="Proteomes" id="UP000281098"/>
    </source>
</evidence>
<accession>A0ABX9YEB8</accession>
<dbReference type="EMBL" id="QTPM01000108">
    <property type="protein sequence ID" value="RQY78048.1"/>
    <property type="molecule type" value="Genomic_DNA"/>
</dbReference>
<reference evidence="3 4" key="1">
    <citation type="submission" date="2018-08" db="EMBL/GenBank/DDBJ databases">
        <title>Comparative analysis of Burkholderia isolates from Puerto Rico.</title>
        <authorList>
            <person name="Hall C."/>
            <person name="Sahl J."/>
            <person name="Wagner D."/>
        </authorList>
    </citation>
    <scope>NUCLEOTIDE SEQUENCE [LARGE SCALE GENOMIC DNA]</scope>
    <source>
        <strain evidence="3 4">Bp8966</strain>
    </source>
</reference>